<reference evidence="2" key="1">
    <citation type="submission" date="2021-07" db="EMBL/GenBank/DDBJ databases">
        <authorList>
            <person name="Durling M."/>
        </authorList>
    </citation>
    <scope>NUCLEOTIDE SEQUENCE</scope>
</reference>
<feature type="region of interest" description="Disordered" evidence="1">
    <location>
        <begin position="59"/>
        <end position="86"/>
    </location>
</feature>
<protein>
    <submittedName>
        <fullName evidence="2">Uncharacterized protein</fullName>
    </submittedName>
</protein>
<comment type="caution">
    <text evidence="2">The sequence shown here is derived from an EMBL/GenBank/DDBJ whole genome shotgun (WGS) entry which is preliminary data.</text>
</comment>
<evidence type="ECO:0000313" key="3">
    <source>
        <dbReference type="Proteomes" id="UP000701801"/>
    </source>
</evidence>
<accession>A0A9N9PRS7</accession>
<dbReference type="EMBL" id="CAJVRM010000056">
    <property type="protein sequence ID" value="CAG8972793.1"/>
    <property type="molecule type" value="Genomic_DNA"/>
</dbReference>
<keyword evidence="3" id="KW-1185">Reference proteome</keyword>
<sequence length="153" mass="16779">MLHRATVARLVERIDKTLNTLGGDSSSRNPMRVDNYLIGCALNLTQDFLDALGKVQLQPSVQPDSNSPPEGLPTAITPSGENPTSIRENELSTLASSTVNTPSVLLALSCYISLRNLYNTLFTHFERYLSLVPERRQIIIHHASTPTMGGIFS</sequence>
<feature type="compositionally biased region" description="Polar residues" evidence="1">
    <location>
        <begin position="76"/>
        <end position="86"/>
    </location>
</feature>
<feature type="compositionally biased region" description="Polar residues" evidence="1">
    <location>
        <begin position="59"/>
        <end position="68"/>
    </location>
</feature>
<evidence type="ECO:0000313" key="2">
    <source>
        <dbReference type="EMBL" id="CAG8972793.1"/>
    </source>
</evidence>
<name>A0A9N9PRS7_9HELO</name>
<organism evidence="2 3">
    <name type="scientific">Hymenoscyphus albidus</name>
    <dbReference type="NCBI Taxonomy" id="595503"/>
    <lineage>
        <taxon>Eukaryota</taxon>
        <taxon>Fungi</taxon>
        <taxon>Dikarya</taxon>
        <taxon>Ascomycota</taxon>
        <taxon>Pezizomycotina</taxon>
        <taxon>Leotiomycetes</taxon>
        <taxon>Helotiales</taxon>
        <taxon>Helotiaceae</taxon>
        <taxon>Hymenoscyphus</taxon>
    </lineage>
</organism>
<gene>
    <name evidence="2" type="ORF">HYALB_00007718</name>
</gene>
<proteinExistence type="predicted"/>
<dbReference type="Proteomes" id="UP000701801">
    <property type="component" value="Unassembled WGS sequence"/>
</dbReference>
<evidence type="ECO:0000256" key="1">
    <source>
        <dbReference type="SAM" id="MobiDB-lite"/>
    </source>
</evidence>
<dbReference type="AlphaFoldDB" id="A0A9N9PRS7"/>
<dbReference type="OrthoDB" id="4222821at2759"/>